<dbReference type="SUPFAM" id="SSF117281">
    <property type="entry name" value="Kelch motif"/>
    <property type="match status" value="1"/>
</dbReference>
<evidence type="ECO:0000256" key="3">
    <source>
        <dbReference type="SAM" id="MobiDB-lite"/>
    </source>
</evidence>
<dbReference type="OrthoDB" id="432528at2759"/>
<keyword evidence="4" id="KW-1133">Transmembrane helix</keyword>
<feature type="signal peptide" evidence="5">
    <location>
        <begin position="1"/>
        <end position="20"/>
    </location>
</feature>
<dbReference type="AlphaFoldDB" id="A0A397W064"/>
<keyword evidence="4" id="KW-0472">Membrane</keyword>
<evidence type="ECO:0000256" key="1">
    <source>
        <dbReference type="ARBA" id="ARBA00022441"/>
    </source>
</evidence>
<evidence type="ECO:0000313" key="8">
    <source>
        <dbReference type="Proteomes" id="UP000266673"/>
    </source>
</evidence>
<protein>
    <recommendedName>
        <fullName evidence="6">Attractin/MKLN-like beta-propeller domain-containing protein</fullName>
    </recommendedName>
</protein>
<reference evidence="7 8" key="1">
    <citation type="submission" date="2018-06" db="EMBL/GenBank/DDBJ databases">
        <title>Comparative genomics reveals the genomic features of Rhizophagus irregularis, R. cerebriforme, R. diaphanum and Gigaspora rosea, and their symbiotic lifestyle signature.</title>
        <authorList>
            <person name="Morin E."/>
            <person name="San Clemente H."/>
            <person name="Chen E.C.H."/>
            <person name="De La Providencia I."/>
            <person name="Hainaut M."/>
            <person name="Kuo A."/>
            <person name="Kohler A."/>
            <person name="Murat C."/>
            <person name="Tang N."/>
            <person name="Roy S."/>
            <person name="Loubradou J."/>
            <person name="Henrissat B."/>
            <person name="Grigoriev I.V."/>
            <person name="Corradi N."/>
            <person name="Roux C."/>
            <person name="Martin F.M."/>
        </authorList>
    </citation>
    <scope>NUCLEOTIDE SEQUENCE [LARGE SCALE GENOMIC DNA]</scope>
    <source>
        <strain evidence="7 8">DAOM 194757</strain>
    </source>
</reference>
<dbReference type="PANTHER" id="PTHR46093:SF18">
    <property type="entry name" value="FIBRONECTIN TYPE-III DOMAIN-CONTAINING PROTEIN"/>
    <property type="match status" value="1"/>
</dbReference>
<keyword evidence="4" id="KW-0812">Transmembrane</keyword>
<comment type="caution">
    <text evidence="7">The sequence shown here is derived from an EMBL/GenBank/DDBJ whole genome shotgun (WGS) entry which is preliminary data.</text>
</comment>
<feature type="compositionally biased region" description="Low complexity" evidence="3">
    <location>
        <begin position="360"/>
        <end position="372"/>
    </location>
</feature>
<organism evidence="7 8">
    <name type="scientific">Gigaspora rosea</name>
    <dbReference type="NCBI Taxonomy" id="44941"/>
    <lineage>
        <taxon>Eukaryota</taxon>
        <taxon>Fungi</taxon>
        <taxon>Fungi incertae sedis</taxon>
        <taxon>Mucoromycota</taxon>
        <taxon>Glomeromycotina</taxon>
        <taxon>Glomeromycetes</taxon>
        <taxon>Diversisporales</taxon>
        <taxon>Gigasporaceae</taxon>
        <taxon>Gigaspora</taxon>
    </lineage>
</organism>
<dbReference type="EMBL" id="QKWP01000098">
    <property type="protein sequence ID" value="RIB27442.1"/>
    <property type="molecule type" value="Genomic_DNA"/>
</dbReference>
<accession>A0A397W064</accession>
<dbReference type="InterPro" id="IPR015915">
    <property type="entry name" value="Kelch-typ_b-propeller"/>
</dbReference>
<dbReference type="STRING" id="44941.A0A397W064"/>
<keyword evidence="8" id="KW-1185">Reference proteome</keyword>
<dbReference type="Proteomes" id="UP000266673">
    <property type="component" value="Unassembled WGS sequence"/>
</dbReference>
<dbReference type="Gene3D" id="2.120.10.80">
    <property type="entry name" value="Kelch-type beta propeller"/>
    <property type="match status" value="2"/>
</dbReference>
<feature type="compositionally biased region" description="Polar residues" evidence="3">
    <location>
        <begin position="373"/>
        <end position="382"/>
    </location>
</feature>
<keyword evidence="5" id="KW-0732">Signal</keyword>
<gene>
    <name evidence="7" type="ORF">C2G38_2240132</name>
</gene>
<dbReference type="InterPro" id="IPR056737">
    <property type="entry name" value="Beta-prop_ATRN-MKLN-like"/>
</dbReference>
<sequence>MMENLSYILLFILQLFAVFAYSYSPNPRSGHLSAFINNKLYFISGSTTLDRAVISNDFFYIDCSMNFNSSIDSIPYTSLSNLSGIPSIDVAGSSIVGPYNDIILTFGGIGLNKSYGYQLISTFDTKDSTWNSLTTYGIIPPIRKGVRPVFSYGKLYAFGGFNNFIGANYNSLDILDIGLNWSNITLLNAPSGRDGYVSALLSDGNILYLGGYISGQTAGLDIVYLYDTNNNLWQNMSTAGTTPESRGYFTSVLNLKKNRLIIYGGESTQGYNHPASPTLAVLDLSSNPFTWISQNVSGNFIPPPLLLHTANVVHNYMIIAYGFNYQTSLLSNDIFLLDISNDSEYKWVKEFKLNQNQNLNQTQNQNSSLTTLPTHKNTDINTNPNPSVSLGVFIGSIIAAVISTAILLYGLSAFYKWYKVNGFSNKFVATPGTK</sequence>
<feature type="transmembrane region" description="Helical" evidence="4">
    <location>
        <begin position="390"/>
        <end position="411"/>
    </location>
</feature>
<evidence type="ECO:0000259" key="6">
    <source>
        <dbReference type="Pfam" id="PF24981"/>
    </source>
</evidence>
<evidence type="ECO:0000313" key="7">
    <source>
        <dbReference type="EMBL" id="RIB27442.1"/>
    </source>
</evidence>
<feature type="chain" id="PRO_5017249261" description="Attractin/MKLN-like beta-propeller domain-containing protein" evidence="5">
    <location>
        <begin position="21"/>
        <end position="434"/>
    </location>
</feature>
<evidence type="ECO:0000256" key="5">
    <source>
        <dbReference type="SAM" id="SignalP"/>
    </source>
</evidence>
<proteinExistence type="predicted"/>
<feature type="domain" description="Attractin/MKLN-like beta-propeller" evidence="6">
    <location>
        <begin position="104"/>
        <end position="342"/>
    </location>
</feature>
<feature type="region of interest" description="Disordered" evidence="3">
    <location>
        <begin position="360"/>
        <end position="382"/>
    </location>
</feature>
<keyword evidence="1" id="KW-0880">Kelch repeat</keyword>
<dbReference type="Pfam" id="PF24981">
    <property type="entry name" value="Beta-prop_ATRN-LZTR1"/>
    <property type="match status" value="1"/>
</dbReference>
<evidence type="ECO:0000256" key="4">
    <source>
        <dbReference type="SAM" id="Phobius"/>
    </source>
</evidence>
<dbReference type="PANTHER" id="PTHR46093">
    <property type="entry name" value="ACYL-COA-BINDING DOMAIN-CONTAINING PROTEIN 5"/>
    <property type="match status" value="1"/>
</dbReference>
<name>A0A397W064_9GLOM</name>
<evidence type="ECO:0000256" key="2">
    <source>
        <dbReference type="ARBA" id="ARBA00022737"/>
    </source>
</evidence>
<keyword evidence="2" id="KW-0677">Repeat</keyword>